<evidence type="ECO:0000256" key="1">
    <source>
        <dbReference type="ARBA" id="ARBA00022729"/>
    </source>
</evidence>
<feature type="domain" description="CEMIP beta-helix" evidence="3">
    <location>
        <begin position="421"/>
        <end position="646"/>
    </location>
</feature>
<keyword evidence="5" id="KW-1185">Reference proteome</keyword>
<dbReference type="OrthoDB" id="9815414at2"/>
<proteinExistence type="predicted"/>
<gene>
    <name evidence="4" type="ORF">SAMN05421783_10442</name>
</gene>
<sequence>MTDAAVPEDTKRANAVGGQTEDLRLQPVIAKKLRTAPTKGIVVGLALLGLLGPSLGQDVAAAICDSGDLSPGNGEDLEVTGPCRVGPGIYRYRDVNVHSGGTLQFTDSVVDFWARSILVENTGALIAGGPGAGARIGSQGGRLTIYLYGRDQGAAPFGHAMGGGGVGITCKTPLTPGIGPCGVPSAIWDGSDAQKRDLPGGVRDYFYRYHPLPYDGGTDADGTAGYFGYKVLAVSYGGTLRLFGDKGASDDATMAPEDSGTSWVRLSTDPADPGDHGLDPGEDRLHLDRPVDWQVGDRLVVTTTDYMSGHSETLEIAQIIDARTIRVRNDCLDQDKPAPCVRHFHRGTLYDLGEASHPGISRLDLAINVEGVPAADTRAAVALLSRSIRILSAGDALGEPFPDASVLVDSTEQPGEQHPYYFGGHTIVRQGVEQFQVQGVEFGQLGQGGRMGHYPVHFHMARMLPADSFVKDSSIHDSMTRWAVLHATQNLTLARNVGFRSIGHGYYLEEGTETDNRLYANIGISARAAVDNAENPRRIPGILASPELKPDIDQQPDYRGAEVFPYHSDFDHPSVFWIMNGWNDFQGNMAVGAGTCGACYWLVPGANSGMSQQMRWESYASMQSGIGKAGTTPLMRFRGNYCSTAMTSFQTVGDTTACLGVDGPRFPVSAPQNGAPIDVVLNSIPNPLAPARLLDLGKPLNKPPVPPTKNPIADDYYPLVDPGGQRFATSCDASATGAVVVDPATGALDCSGVKKCANDNVETNCQVTVLDRYTSSFHWAETNFAAIWLRPQWYLVTDSVLTDTQNAGLTFVTGGDYTRSSAIRGHWMLLRKSALIGNTQPTKAQDPLHYNPYADHAGPFNPDGASCDNRIASNYCLSQDQGISMPLSNFGVMQRMFNIYDGPAQQESNAYLDITTTPLAGCIPNNDPGIGGHSGCFNSGWMYGRTLGIPGVGSDCHLPNAAIGWKQPNGFYYPPAFHSNDLYFNNVDIRHFVIQPLFLPDSFKTDKTLARSAYCNWNEAMFDNFTDIDRQTVLNDDDGSMTGLADTISVNLDPFFNAPVEAVQCLSDGTAKTSPYQHVTSVIYPGCAANQTDIGHAEQTCNAQDWAKDCANQLCYGIPMYRQLVTGSEAAAERPGAQIRMMQQSMWQRNNLTANKGLYYIDTTMDAGTQRAAGAVNLNTFQPGGDYYLFLVYAKPDTRQTYQIYVGEGADRAEVEGSVAMVRTGLESQLLAFQEGSWPQGWRKRYDPEDGTLTLELGMEFPEFAAAYERARADACQPESFCAWTGTSCGCSQSLLDSDPDLYAECLGKASGGGSSGTSGPICSWAGRDLDCPEGGCYGVRFTMPSIFHPDNLGGVLQADGGHRPSPLCFRRSSDWNVDWNFADADIAGPECYRPEVANPPDFCLDRTRRR</sequence>
<feature type="region of interest" description="Disordered" evidence="2">
    <location>
        <begin position="248"/>
        <end position="278"/>
    </location>
</feature>
<reference evidence="5" key="1">
    <citation type="submission" date="2016-10" db="EMBL/GenBank/DDBJ databases">
        <authorList>
            <person name="Varghese N."/>
            <person name="Submissions S."/>
        </authorList>
    </citation>
    <scope>NUCLEOTIDE SEQUENCE [LARGE SCALE GENOMIC DNA]</scope>
    <source>
        <strain evidence="5">DSM 217</strain>
    </source>
</reference>
<protein>
    <recommendedName>
        <fullName evidence="3">CEMIP beta-helix domain-containing protein</fullName>
    </recommendedName>
</protein>
<dbReference type="Pfam" id="PF24606">
    <property type="entry name" value="CEMIP_beta-hel"/>
    <property type="match status" value="1"/>
</dbReference>
<dbReference type="PANTHER" id="PTHR46769">
    <property type="entry name" value="POLYCYSTIC KIDNEY AND HEPATIC DISEASE 1 (AUTOSOMAL RECESSIVE)-LIKE 1"/>
    <property type="match status" value="1"/>
</dbReference>
<accession>A0A1H2TL27</accession>
<dbReference type="InterPro" id="IPR052387">
    <property type="entry name" value="Fibrocystin"/>
</dbReference>
<dbReference type="RefSeq" id="WP_093029107.1">
    <property type="nucleotide sequence ID" value="NZ_FNNZ01000004.1"/>
</dbReference>
<dbReference type="InterPro" id="IPR055401">
    <property type="entry name" value="CEMIP_beta-hel_dom"/>
</dbReference>
<evidence type="ECO:0000256" key="2">
    <source>
        <dbReference type="SAM" id="MobiDB-lite"/>
    </source>
</evidence>
<organism evidence="4 5">
    <name type="scientific">Thiocapsa roseopersicina</name>
    <dbReference type="NCBI Taxonomy" id="1058"/>
    <lineage>
        <taxon>Bacteria</taxon>
        <taxon>Pseudomonadati</taxon>
        <taxon>Pseudomonadota</taxon>
        <taxon>Gammaproteobacteria</taxon>
        <taxon>Chromatiales</taxon>
        <taxon>Chromatiaceae</taxon>
        <taxon>Thiocapsa</taxon>
    </lineage>
</organism>
<dbReference type="PANTHER" id="PTHR46769:SF2">
    <property type="entry name" value="FIBROCYSTIN-L ISOFORM 2 PRECURSOR-RELATED"/>
    <property type="match status" value="1"/>
</dbReference>
<dbReference type="Proteomes" id="UP000198816">
    <property type="component" value="Unassembled WGS sequence"/>
</dbReference>
<keyword evidence="1" id="KW-0732">Signal</keyword>
<evidence type="ECO:0000313" key="5">
    <source>
        <dbReference type="Proteomes" id="UP000198816"/>
    </source>
</evidence>
<dbReference type="EMBL" id="FNNZ01000004">
    <property type="protein sequence ID" value="SDW44520.1"/>
    <property type="molecule type" value="Genomic_DNA"/>
</dbReference>
<evidence type="ECO:0000259" key="3">
    <source>
        <dbReference type="Pfam" id="PF24606"/>
    </source>
</evidence>
<name>A0A1H2TL27_THIRO</name>
<evidence type="ECO:0000313" key="4">
    <source>
        <dbReference type="EMBL" id="SDW44520.1"/>
    </source>
</evidence>
<dbReference type="STRING" id="1058.SAMN05421783_10442"/>